<protein>
    <recommendedName>
        <fullName evidence="1">DNA polymerase III subunit psi</fullName>
    </recommendedName>
</protein>
<evidence type="ECO:0000256" key="1">
    <source>
        <dbReference type="PIRNR" id="PIRNR029225"/>
    </source>
</evidence>
<dbReference type="InterPro" id="IPR036654">
    <property type="entry name" value="DNA_pol_III_psi_sf"/>
</dbReference>
<dbReference type="RefSeq" id="WP_397212106.1">
    <property type="nucleotide sequence ID" value="NZ_JBGFSN010000003.1"/>
</dbReference>
<evidence type="ECO:0000313" key="2">
    <source>
        <dbReference type="EMBL" id="MFH8133289.1"/>
    </source>
</evidence>
<organism evidence="2 3">
    <name type="scientific">Pantoea osteomyelitidis</name>
    <dbReference type="NCBI Taxonomy" id="3230026"/>
    <lineage>
        <taxon>Bacteria</taxon>
        <taxon>Pseudomonadati</taxon>
        <taxon>Pseudomonadota</taxon>
        <taxon>Gammaproteobacteria</taxon>
        <taxon>Enterobacterales</taxon>
        <taxon>Erwiniaceae</taxon>
        <taxon>Pantoea</taxon>
    </lineage>
</organism>
<dbReference type="Proteomes" id="UP001611251">
    <property type="component" value="Unassembled WGS sequence"/>
</dbReference>
<accession>A0ABW7PU17</accession>
<keyword evidence="1" id="KW-0239">DNA-directed DNA polymerase</keyword>
<keyword evidence="3" id="KW-1185">Reference proteome</keyword>
<keyword evidence="1" id="KW-0235">DNA replication</keyword>
<keyword evidence="1" id="KW-0548">Nucleotidyltransferase</keyword>
<dbReference type="EMBL" id="JBGFSN010000003">
    <property type="protein sequence ID" value="MFH8133289.1"/>
    <property type="molecule type" value="Genomic_DNA"/>
</dbReference>
<keyword evidence="1" id="KW-0808">Transferase</keyword>
<dbReference type="Pfam" id="PF03603">
    <property type="entry name" value="DNA_III_psi"/>
    <property type="match status" value="1"/>
</dbReference>
<dbReference type="SUPFAM" id="SSF102220">
    <property type="entry name" value="DNA polymerase III psi subunit"/>
    <property type="match status" value="1"/>
</dbReference>
<gene>
    <name evidence="2" type="ORF">ABU178_03725</name>
</gene>
<proteinExistence type="predicted"/>
<comment type="caution">
    <text evidence="2">The sequence shown here is derived from an EMBL/GenBank/DDBJ whole genome shotgun (WGS) entry which is preliminary data.</text>
</comment>
<comment type="function">
    <text evidence="1">Part of the beta sliding clamp loading complex, which hydrolyzes ATP to load the beta clamp onto primed DNA to form the DNA replication pre-initiation complex. DNA polymerase III is a complex, multichain enzyme responsible for most of the replicative synthesis in bacteria. This DNA polymerase also exhibits 3' to 5' exonuclease activity.</text>
</comment>
<name>A0ABW7PU17_9GAMM</name>
<reference evidence="2 3" key="1">
    <citation type="submission" date="2024-08" db="EMBL/GenBank/DDBJ databases">
        <title>Pantoea ronii - a newly identified human opportunistic pathogen.</title>
        <authorList>
            <person name="Keidar-Friedman D."/>
            <person name="Sorek N."/>
            <person name="Leshin-Carmel D."/>
            <person name="Tsur A."/>
            <person name="Amsalem M."/>
            <person name="Tolkach D."/>
            <person name="Brosh-Nissimov T."/>
        </authorList>
    </citation>
    <scope>NUCLEOTIDE SEQUENCE [LARGE SCALE GENOMIC DNA]</scope>
    <source>
        <strain evidence="2 3">AA23256</strain>
    </source>
</reference>
<dbReference type="Gene3D" id="3.40.50.10220">
    <property type="entry name" value="DNA polymerase III, psi subunit"/>
    <property type="match status" value="1"/>
</dbReference>
<sequence length="136" mass="15215">MSTRRDWLLQQMGITQYQLRRPRVLQGEIAVSLAPDTRLLIVAETPPTLQEPLIGDVLRTLGLQTSQVMSLTPEQLLMLPDTLSCAGWLLGVESEQAFNGIQLRTASLNELISSSAAKRALWQQMCKHDSHLFPHP</sequence>
<evidence type="ECO:0000313" key="3">
    <source>
        <dbReference type="Proteomes" id="UP001611251"/>
    </source>
</evidence>
<dbReference type="InterPro" id="IPR004615">
    <property type="entry name" value="DNA_pol_III_psi"/>
</dbReference>
<dbReference type="PIRSF" id="PIRSF029225">
    <property type="entry name" value="DNA_pol_III_psi"/>
    <property type="match status" value="1"/>
</dbReference>